<dbReference type="PANTHER" id="PTHR42646:SF4">
    <property type="entry name" value="5'-3' EXONUCLEASE FAMILY PROTEIN"/>
    <property type="match status" value="1"/>
</dbReference>
<dbReference type="EMBL" id="CM010719">
    <property type="protein sequence ID" value="RZC62516.1"/>
    <property type="molecule type" value="Genomic_DNA"/>
</dbReference>
<dbReference type="Gramene" id="RZC62516">
    <property type="protein sequence ID" value="RZC62516"/>
    <property type="gene ID" value="C5167_024289"/>
</dbReference>
<accession>A0A4Y7JPM7</accession>
<feature type="domain" description="5'-3' exonuclease" evidence="4">
    <location>
        <begin position="81"/>
        <end position="351"/>
    </location>
</feature>
<dbReference type="InterPro" id="IPR002421">
    <property type="entry name" value="5-3_exonuclease"/>
</dbReference>
<dbReference type="SMART" id="SM00475">
    <property type="entry name" value="53EXOc"/>
    <property type="match status" value="1"/>
</dbReference>
<dbReference type="FunFam" id="1.10.150.20:FF:000042">
    <property type="entry name" value="5'-3' exonuclease family protein"/>
    <property type="match status" value="1"/>
</dbReference>
<dbReference type="GO" id="GO:0009507">
    <property type="term" value="C:chloroplast"/>
    <property type="evidence" value="ECO:0007669"/>
    <property type="project" value="EnsemblPlants"/>
</dbReference>
<evidence type="ECO:0000313" key="5">
    <source>
        <dbReference type="EMBL" id="RZC62516.1"/>
    </source>
</evidence>
<dbReference type="STRING" id="3469.A0A4Y7JPM7"/>
<dbReference type="InterPro" id="IPR036279">
    <property type="entry name" value="5-3_exonuclease_C_sf"/>
</dbReference>
<dbReference type="InterPro" id="IPR020045">
    <property type="entry name" value="DNA_polI_H3TH"/>
</dbReference>
<dbReference type="InterPro" id="IPR029060">
    <property type="entry name" value="PIN-like_dom_sf"/>
</dbReference>
<dbReference type="OMA" id="YKAHRPR"/>
<keyword evidence="1" id="KW-0540">Nuclease</keyword>
<name>A0A4Y7JPM7_PAPSO</name>
<keyword evidence="2" id="KW-0378">Hydrolase</keyword>
<proteinExistence type="predicted"/>
<dbReference type="GO" id="GO:0033567">
    <property type="term" value="P:DNA replication, Okazaki fragment processing"/>
    <property type="evidence" value="ECO:0007669"/>
    <property type="project" value="InterPro"/>
</dbReference>
<feature type="region of interest" description="Disordered" evidence="3">
    <location>
        <begin position="38"/>
        <end position="63"/>
    </location>
</feature>
<dbReference type="GO" id="GO:0003677">
    <property type="term" value="F:DNA binding"/>
    <property type="evidence" value="ECO:0007669"/>
    <property type="project" value="InterPro"/>
</dbReference>
<dbReference type="Pfam" id="PF01367">
    <property type="entry name" value="5_3_exonuc"/>
    <property type="match status" value="1"/>
</dbReference>
<sequence length="406" mass="45662">MVVEVATVGGATIVAHLHKNKNHSPSFTSIPSVSLPCPNRTTITTTRRPNSSSSSSTFSTSSQNQTSCRQLLLSPNTNTSSKQERVFFLDVNPLCYKGSTPSLQSFAHWISLFFSQVSHRSPVIAVLDGDRANEFRRVLLPSYKAHRRKFSKQLSTTKRYSRIVEPERDSRHVITEVLQKCNVPVLKIEGYEADDVVATLVEKVLQKGFRVVIGSPDKDFKQLISEEVQIVMPMPEFSRWSFYTLKHYMAQYDCDPSSDLSLRCILGDEVDGVPGIQHLAPGFGRKTALKLLKKHGSLENLLNAAAVRTVGKPYAQDALTNHADYLRKNYEVLSLRRDVDVQLEEKWLLERDASNDAIVLSNFIKLLEETQFLERRRSQIIGGHKESIHLLLQYQEYSAASGGPNA</sequence>
<protein>
    <recommendedName>
        <fullName evidence="4">5'-3' exonuclease domain-containing protein</fullName>
    </recommendedName>
</protein>
<evidence type="ECO:0000313" key="6">
    <source>
        <dbReference type="Proteomes" id="UP000316621"/>
    </source>
</evidence>
<evidence type="ECO:0000256" key="2">
    <source>
        <dbReference type="ARBA" id="ARBA00022801"/>
    </source>
</evidence>
<dbReference type="Gene3D" id="3.40.50.1010">
    <property type="entry name" value="5'-nuclease"/>
    <property type="match status" value="1"/>
</dbReference>
<gene>
    <name evidence="5" type="ORF">C5167_024289</name>
</gene>
<dbReference type="FunFam" id="3.40.50.1010:FF:000027">
    <property type="entry name" value="5'-3' exonuclease family protein"/>
    <property type="match status" value="1"/>
</dbReference>
<dbReference type="Proteomes" id="UP000316621">
    <property type="component" value="Chromosome 5"/>
</dbReference>
<dbReference type="InterPro" id="IPR020046">
    <property type="entry name" value="5-3_exonucl_a-hlix_arch_N"/>
</dbReference>
<dbReference type="SUPFAM" id="SSF47807">
    <property type="entry name" value="5' to 3' exonuclease, C-terminal subdomain"/>
    <property type="match status" value="1"/>
</dbReference>
<dbReference type="InterPro" id="IPR038969">
    <property type="entry name" value="FEN"/>
</dbReference>
<keyword evidence="6" id="KW-1185">Reference proteome</keyword>
<feature type="compositionally biased region" description="Low complexity" evidence="3">
    <location>
        <begin position="39"/>
        <end position="63"/>
    </location>
</feature>
<dbReference type="SUPFAM" id="SSF88723">
    <property type="entry name" value="PIN domain-like"/>
    <property type="match status" value="1"/>
</dbReference>
<dbReference type="CDD" id="cd09859">
    <property type="entry name" value="PIN_53EXO"/>
    <property type="match status" value="1"/>
</dbReference>
<dbReference type="Pfam" id="PF02739">
    <property type="entry name" value="5_3_exonuc_N"/>
    <property type="match status" value="1"/>
</dbReference>
<organism evidence="5 6">
    <name type="scientific">Papaver somniferum</name>
    <name type="common">Opium poppy</name>
    <dbReference type="NCBI Taxonomy" id="3469"/>
    <lineage>
        <taxon>Eukaryota</taxon>
        <taxon>Viridiplantae</taxon>
        <taxon>Streptophyta</taxon>
        <taxon>Embryophyta</taxon>
        <taxon>Tracheophyta</taxon>
        <taxon>Spermatophyta</taxon>
        <taxon>Magnoliopsida</taxon>
        <taxon>Ranunculales</taxon>
        <taxon>Papaveraceae</taxon>
        <taxon>Papaveroideae</taxon>
        <taxon>Papaver</taxon>
    </lineage>
</organism>
<evidence type="ECO:0000256" key="3">
    <source>
        <dbReference type="SAM" id="MobiDB-lite"/>
    </source>
</evidence>
<reference evidence="5 6" key="1">
    <citation type="journal article" date="2018" name="Science">
        <title>The opium poppy genome and morphinan production.</title>
        <authorList>
            <person name="Guo L."/>
            <person name="Winzer T."/>
            <person name="Yang X."/>
            <person name="Li Y."/>
            <person name="Ning Z."/>
            <person name="He Z."/>
            <person name="Teodor R."/>
            <person name="Lu Y."/>
            <person name="Bowser T.A."/>
            <person name="Graham I.A."/>
            <person name="Ye K."/>
        </authorList>
    </citation>
    <scope>NUCLEOTIDE SEQUENCE [LARGE SCALE GENOMIC DNA]</scope>
    <source>
        <strain evidence="6">cv. HN1</strain>
        <tissue evidence="5">Leaves</tissue>
    </source>
</reference>
<dbReference type="PANTHER" id="PTHR42646">
    <property type="entry name" value="FLAP ENDONUCLEASE XNI"/>
    <property type="match status" value="1"/>
</dbReference>
<dbReference type="GO" id="GO:0017108">
    <property type="term" value="F:5'-flap endonuclease activity"/>
    <property type="evidence" value="ECO:0007669"/>
    <property type="project" value="InterPro"/>
</dbReference>
<dbReference type="GO" id="GO:0008409">
    <property type="term" value="F:5'-3' exonuclease activity"/>
    <property type="evidence" value="ECO:0007669"/>
    <property type="project" value="InterPro"/>
</dbReference>
<dbReference type="AlphaFoldDB" id="A0A4Y7JPM7"/>
<dbReference type="CDD" id="cd09898">
    <property type="entry name" value="H3TH_53EXO"/>
    <property type="match status" value="1"/>
</dbReference>
<evidence type="ECO:0000259" key="4">
    <source>
        <dbReference type="SMART" id="SM00475"/>
    </source>
</evidence>
<evidence type="ECO:0000256" key="1">
    <source>
        <dbReference type="ARBA" id="ARBA00022722"/>
    </source>
</evidence>
<dbReference type="Gene3D" id="1.10.150.20">
    <property type="entry name" value="5' to 3' exonuclease, C-terminal subdomain"/>
    <property type="match status" value="1"/>
</dbReference>